<dbReference type="OrthoDB" id="414243at2759"/>
<evidence type="ECO:0000313" key="2">
    <source>
        <dbReference type="EMBL" id="EYB81826.1"/>
    </source>
</evidence>
<dbReference type="Gene3D" id="3.40.30.10">
    <property type="entry name" value="Glutaredoxin"/>
    <property type="match status" value="1"/>
</dbReference>
<dbReference type="InterPro" id="IPR036249">
    <property type="entry name" value="Thioredoxin-like_sf"/>
</dbReference>
<proteinExistence type="predicted"/>
<sequence length="378" mass="43815">MVRDVVKWQRPTANFRYIAVSVSSSTERFNKHMDFRVPHFVLHDFSDGEESKVIRMILSYAHIPYEFKDIDKDDYVLEDYPFYSLPMLEVNERKLGNVPSICRQLGWRYELSGQTAGEDSEVDMIAEKTFEARMKIKNWLDHLEHREDHECDETCDSDGAIAFLESYLLPTIEYILRRNTSPWLISHKGDHGLKYGRFRSISATRDSTVLLKNIDGLRVCTIVAGPERGMRLEHALSERVKQVPPRFCSCDDEKPHAQSVYLLEEDCTQPHRLPSFRECTDIRAIYTRCDYQAHACIRERFSVKTGQRGMKFSMKRKRGRREAASACDCYATAMRLAPIPHHIDTRASVARIQYKLPYSLLSECLIENTLQVNGVEAC</sequence>
<keyword evidence="3" id="KW-1185">Reference proteome</keyword>
<dbReference type="PANTHER" id="PTHR11571:SF256">
    <property type="entry name" value="GST C-TERMINAL DOMAIN-CONTAINING PROTEIN-RELATED"/>
    <property type="match status" value="1"/>
</dbReference>
<dbReference type="SUPFAM" id="SSF52833">
    <property type="entry name" value="Thioredoxin-like"/>
    <property type="match status" value="1"/>
</dbReference>
<dbReference type="InterPro" id="IPR050213">
    <property type="entry name" value="GST_superfamily"/>
</dbReference>
<accession>A0A016RU34</accession>
<dbReference type="Pfam" id="PF13417">
    <property type="entry name" value="GST_N_3"/>
    <property type="match status" value="1"/>
</dbReference>
<dbReference type="Gene3D" id="1.20.1050.10">
    <property type="match status" value="1"/>
</dbReference>
<evidence type="ECO:0000259" key="1">
    <source>
        <dbReference type="PROSITE" id="PS50404"/>
    </source>
</evidence>
<dbReference type="EMBL" id="JARK01001709">
    <property type="protein sequence ID" value="EYB81826.1"/>
    <property type="molecule type" value="Genomic_DNA"/>
</dbReference>
<protein>
    <recommendedName>
        <fullName evidence="1">GST N-terminal domain-containing protein</fullName>
    </recommendedName>
</protein>
<gene>
    <name evidence="2" type="primary">Acey_s0373.g178</name>
    <name evidence="2" type="ORF">Y032_0373g178</name>
</gene>
<dbReference type="PROSITE" id="PS50404">
    <property type="entry name" value="GST_NTER"/>
    <property type="match status" value="1"/>
</dbReference>
<dbReference type="InterPro" id="IPR004045">
    <property type="entry name" value="Glutathione_S-Trfase_N"/>
</dbReference>
<evidence type="ECO:0000313" key="3">
    <source>
        <dbReference type="Proteomes" id="UP000024635"/>
    </source>
</evidence>
<dbReference type="GO" id="GO:0006749">
    <property type="term" value="P:glutathione metabolic process"/>
    <property type="evidence" value="ECO:0007669"/>
    <property type="project" value="TreeGrafter"/>
</dbReference>
<dbReference type="GO" id="GO:0004364">
    <property type="term" value="F:glutathione transferase activity"/>
    <property type="evidence" value="ECO:0007669"/>
    <property type="project" value="TreeGrafter"/>
</dbReference>
<dbReference type="STRING" id="53326.A0A016RU34"/>
<name>A0A016RU34_9BILA</name>
<comment type="caution">
    <text evidence="2">The sequence shown here is derived from an EMBL/GenBank/DDBJ whole genome shotgun (WGS) entry which is preliminary data.</text>
</comment>
<reference evidence="3" key="1">
    <citation type="journal article" date="2015" name="Nat. Genet.">
        <title>The genome and transcriptome of the zoonotic hookworm Ancylostoma ceylanicum identify infection-specific gene families.</title>
        <authorList>
            <person name="Schwarz E.M."/>
            <person name="Hu Y."/>
            <person name="Antoshechkin I."/>
            <person name="Miller M.M."/>
            <person name="Sternberg P.W."/>
            <person name="Aroian R.V."/>
        </authorList>
    </citation>
    <scope>NUCLEOTIDE SEQUENCE</scope>
    <source>
        <strain evidence="3">HY135</strain>
    </source>
</reference>
<organism evidence="2 3">
    <name type="scientific">Ancylostoma ceylanicum</name>
    <dbReference type="NCBI Taxonomy" id="53326"/>
    <lineage>
        <taxon>Eukaryota</taxon>
        <taxon>Metazoa</taxon>
        <taxon>Ecdysozoa</taxon>
        <taxon>Nematoda</taxon>
        <taxon>Chromadorea</taxon>
        <taxon>Rhabditida</taxon>
        <taxon>Rhabditina</taxon>
        <taxon>Rhabditomorpha</taxon>
        <taxon>Strongyloidea</taxon>
        <taxon>Ancylostomatidae</taxon>
        <taxon>Ancylostomatinae</taxon>
        <taxon>Ancylostoma</taxon>
    </lineage>
</organism>
<dbReference type="Proteomes" id="UP000024635">
    <property type="component" value="Unassembled WGS sequence"/>
</dbReference>
<dbReference type="AlphaFoldDB" id="A0A016RU34"/>
<dbReference type="PANTHER" id="PTHR11571">
    <property type="entry name" value="GLUTATHIONE S-TRANSFERASE"/>
    <property type="match status" value="1"/>
</dbReference>
<feature type="domain" description="GST N-terminal" evidence="1">
    <location>
        <begin position="38"/>
        <end position="113"/>
    </location>
</feature>